<dbReference type="Proteomes" id="UP000800200">
    <property type="component" value="Unassembled WGS sequence"/>
</dbReference>
<dbReference type="EMBL" id="ML994637">
    <property type="protein sequence ID" value="KAF2184676.1"/>
    <property type="molecule type" value="Genomic_DNA"/>
</dbReference>
<evidence type="ECO:0000313" key="2">
    <source>
        <dbReference type="Proteomes" id="UP000800200"/>
    </source>
</evidence>
<organism evidence="1 2">
    <name type="scientific">Zopfia rhizophila CBS 207.26</name>
    <dbReference type="NCBI Taxonomy" id="1314779"/>
    <lineage>
        <taxon>Eukaryota</taxon>
        <taxon>Fungi</taxon>
        <taxon>Dikarya</taxon>
        <taxon>Ascomycota</taxon>
        <taxon>Pezizomycotina</taxon>
        <taxon>Dothideomycetes</taxon>
        <taxon>Dothideomycetes incertae sedis</taxon>
        <taxon>Zopfiaceae</taxon>
        <taxon>Zopfia</taxon>
    </lineage>
</organism>
<protein>
    <submittedName>
        <fullName evidence="1">Uncharacterized protein</fullName>
    </submittedName>
</protein>
<reference evidence="1" key="1">
    <citation type="journal article" date="2020" name="Stud. Mycol.">
        <title>101 Dothideomycetes genomes: a test case for predicting lifestyles and emergence of pathogens.</title>
        <authorList>
            <person name="Haridas S."/>
            <person name="Albert R."/>
            <person name="Binder M."/>
            <person name="Bloem J."/>
            <person name="Labutti K."/>
            <person name="Salamov A."/>
            <person name="Andreopoulos B."/>
            <person name="Baker S."/>
            <person name="Barry K."/>
            <person name="Bills G."/>
            <person name="Bluhm B."/>
            <person name="Cannon C."/>
            <person name="Castanera R."/>
            <person name="Culley D."/>
            <person name="Daum C."/>
            <person name="Ezra D."/>
            <person name="Gonzalez J."/>
            <person name="Henrissat B."/>
            <person name="Kuo A."/>
            <person name="Liang C."/>
            <person name="Lipzen A."/>
            <person name="Lutzoni F."/>
            <person name="Magnuson J."/>
            <person name="Mondo S."/>
            <person name="Nolan M."/>
            <person name="Ohm R."/>
            <person name="Pangilinan J."/>
            <person name="Park H.-J."/>
            <person name="Ramirez L."/>
            <person name="Alfaro M."/>
            <person name="Sun H."/>
            <person name="Tritt A."/>
            <person name="Yoshinaga Y."/>
            <person name="Zwiers L.-H."/>
            <person name="Turgeon B."/>
            <person name="Goodwin S."/>
            <person name="Spatafora J."/>
            <person name="Crous P."/>
            <person name="Grigoriev I."/>
        </authorList>
    </citation>
    <scope>NUCLEOTIDE SEQUENCE</scope>
    <source>
        <strain evidence="1">CBS 207.26</strain>
    </source>
</reference>
<name>A0A6A6E458_9PEZI</name>
<dbReference type="AlphaFoldDB" id="A0A6A6E458"/>
<sequence>MHRRILYPACLRRIAQWMRNREYHDRVLWASVLVPLAMYNLDKVLLSLRIDFTRMVPVGKYMSESSNPDRRVTQHRQGHKNLEYGPSLYTLTLYSEPIDLEHLWC</sequence>
<accession>A0A6A6E458</accession>
<proteinExistence type="predicted"/>
<keyword evidence="2" id="KW-1185">Reference proteome</keyword>
<evidence type="ECO:0000313" key="1">
    <source>
        <dbReference type="EMBL" id="KAF2184676.1"/>
    </source>
</evidence>
<gene>
    <name evidence="1" type="ORF">K469DRAFT_688664</name>
</gene>